<evidence type="ECO:0000313" key="1">
    <source>
        <dbReference type="EMBL" id="XBH03650.1"/>
    </source>
</evidence>
<accession>A0AAU7CEZ5</accession>
<dbReference type="InterPro" id="IPR036412">
    <property type="entry name" value="HAD-like_sf"/>
</dbReference>
<dbReference type="Gene3D" id="1.10.150.240">
    <property type="entry name" value="Putative phosphatase, domain 2"/>
    <property type="match status" value="1"/>
</dbReference>
<dbReference type="AlphaFoldDB" id="A0AAU7CEZ5"/>
<dbReference type="SFLD" id="SFLDS00003">
    <property type="entry name" value="Haloacid_Dehalogenase"/>
    <property type="match status" value="1"/>
</dbReference>
<dbReference type="EMBL" id="CP155447">
    <property type="protein sequence ID" value="XBH03650.1"/>
    <property type="molecule type" value="Genomic_DNA"/>
</dbReference>
<dbReference type="PANTHER" id="PTHR43611">
    <property type="entry name" value="ALPHA-D-GLUCOSE 1-PHOSPHATE PHOSPHATASE"/>
    <property type="match status" value="1"/>
</dbReference>
<sequence>MVRVPTLFFDIGGVLLTNGWDTPARKCAAEVFELDFQEFQTRHEMLKTAFETGRLSLDEYLRKAVFSHPRRFTPDDFKAFMFAQSKALGETLDWVRELARTQSCRLYTLNNESRELHEHRVEMFGLDEIFRGFLVSCYLGQAKPDEGIYENALGIAACHPEDAIFIDDRGLNVEPALALGFKAVQFKGLDSLQSFLKECGLGV</sequence>
<dbReference type="RefSeq" id="WP_406696389.1">
    <property type="nucleotide sequence ID" value="NZ_CP155447.1"/>
</dbReference>
<organism evidence="1">
    <name type="scientific">Singulisphaera sp. Ch08</name>
    <dbReference type="NCBI Taxonomy" id="3120278"/>
    <lineage>
        <taxon>Bacteria</taxon>
        <taxon>Pseudomonadati</taxon>
        <taxon>Planctomycetota</taxon>
        <taxon>Planctomycetia</taxon>
        <taxon>Isosphaerales</taxon>
        <taxon>Isosphaeraceae</taxon>
        <taxon>Singulisphaera</taxon>
    </lineage>
</organism>
<proteinExistence type="predicted"/>
<dbReference type="NCBIfam" id="TIGR01509">
    <property type="entry name" value="HAD-SF-IA-v3"/>
    <property type="match status" value="1"/>
</dbReference>
<gene>
    <name evidence="1" type="ORF">V5E97_35900</name>
</gene>
<keyword evidence="1" id="KW-0378">Hydrolase</keyword>
<dbReference type="InterPro" id="IPR023198">
    <property type="entry name" value="PGP-like_dom2"/>
</dbReference>
<dbReference type="Gene3D" id="3.40.50.1000">
    <property type="entry name" value="HAD superfamily/HAD-like"/>
    <property type="match status" value="1"/>
</dbReference>
<dbReference type="PANTHER" id="PTHR43611:SF3">
    <property type="entry name" value="FLAVIN MONONUCLEOTIDE HYDROLASE 1, CHLOROPLATIC"/>
    <property type="match status" value="1"/>
</dbReference>
<dbReference type="InterPro" id="IPR006439">
    <property type="entry name" value="HAD-SF_hydro_IA"/>
</dbReference>
<name>A0AAU7CEZ5_9BACT</name>
<dbReference type="Pfam" id="PF00702">
    <property type="entry name" value="Hydrolase"/>
    <property type="match status" value="1"/>
</dbReference>
<dbReference type="GO" id="GO:0016787">
    <property type="term" value="F:hydrolase activity"/>
    <property type="evidence" value="ECO:0007669"/>
    <property type="project" value="UniProtKB-KW"/>
</dbReference>
<dbReference type="SFLD" id="SFLDG01129">
    <property type="entry name" value="C1.5:_HAD__Beta-PGM__Phosphata"/>
    <property type="match status" value="1"/>
</dbReference>
<dbReference type="SUPFAM" id="SSF56784">
    <property type="entry name" value="HAD-like"/>
    <property type="match status" value="1"/>
</dbReference>
<dbReference type="InterPro" id="IPR023214">
    <property type="entry name" value="HAD_sf"/>
</dbReference>
<reference evidence="1" key="1">
    <citation type="submission" date="2024-05" db="EMBL/GenBank/DDBJ databases">
        <title>Planctomycetes of the genus Singulisphaera possess chitinolytic capabilities.</title>
        <authorList>
            <person name="Ivanova A."/>
        </authorList>
    </citation>
    <scope>NUCLEOTIDE SEQUENCE</scope>
    <source>
        <strain evidence="1">Ch08T</strain>
    </source>
</reference>
<protein>
    <submittedName>
        <fullName evidence="1">HAD-IA family hydrolase</fullName>
    </submittedName>
</protein>